<evidence type="ECO:0000313" key="4">
    <source>
        <dbReference type="Proteomes" id="UP000249070"/>
    </source>
</evidence>
<dbReference type="RefSeq" id="WP_002312276.1">
    <property type="nucleotide sequence ID" value="NZ_BPUK01000030.1"/>
</dbReference>
<dbReference type="Pfam" id="PF00534">
    <property type="entry name" value="Glycos_transf_1"/>
    <property type="match status" value="1"/>
</dbReference>
<dbReference type="Gene3D" id="3.40.50.2000">
    <property type="entry name" value="Glycogen Phosphorylase B"/>
    <property type="match status" value="2"/>
</dbReference>
<evidence type="ECO:0000259" key="2">
    <source>
        <dbReference type="Pfam" id="PF13439"/>
    </source>
</evidence>
<gene>
    <name evidence="3" type="ORF">DKP91_17365</name>
</gene>
<dbReference type="GO" id="GO:0016757">
    <property type="term" value="F:glycosyltransferase activity"/>
    <property type="evidence" value="ECO:0007669"/>
    <property type="project" value="InterPro"/>
</dbReference>
<dbReference type="InterPro" id="IPR028098">
    <property type="entry name" value="Glyco_trans_4-like_N"/>
</dbReference>
<dbReference type="Pfam" id="PF13439">
    <property type="entry name" value="Glyco_transf_4"/>
    <property type="match status" value="1"/>
</dbReference>
<evidence type="ECO:0000259" key="1">
    <source>
        <dbReference type="Pfam" id="PF00534"/>
    </source>
</evidence>
<protein>
    <submittedName>
        <fullName evidence="3">Glycosyltransferase family 4 protein</fullName>
    </submittedName>
</protein>
<name>A0AB73TKK6_ENTFC</name>
<feature type="domain" description="Glycosyltransferase subfamily 4-like N-terminal" evidence="2">
    <location>
        <begin position="15"/>
        <end position="173"/>
    </location>
</feature>
<dbReference type="InterPro" id="IPR001296">
    <property type="entry name" value="Glyco_trans_1"/>
</dbReference>
<evidence type="ECO:0000313" key="3">
    <source>
        <dbReference type="EMBL" id="PZM51028.1"/>
    </source>
</evidence>
<feature type="domain" description="Glycosyl transferase family 1" evidence="1">
    <location>
        <begin position="186"/>
        <end position="340"/>
    </location>
</feature>
<dbReference type="PANTHER" id="PTHR12526:SF630">
    <property type="entry name" value="GLYCOSYLTRANSFERASE"/>
    <property type="match status" value="1"/>
</dbReference>
<sequence>MKKICFISGVISRSGGTERVGSIIANSLSDLGYDVTILSFWNSGEPYFGLDKTIKVDYMLNPKTEGKLYRTYLYPVWKLHKYICKNEFDIVIDIDTLLSLYTTRAIKGTKCKLISWEHFNYWTMEMLKEKKRFKAKKLIKKYAKRLVVLTEEDRQKHIDEYSLSEDFVITMPNPCISNIEYEYHYDKKRFLAVGRLVEEKNFADMISAWKIVEKKVDDWDLIIVGKGELEKDLRQQIKDLNLQRVTIAGHSDHVEEYYKSASCYVLSSVYEGFPMVILEAQSYGLPVISYDCKTGPRDLVHHNFNGMLVEDKNIDQLAKSMIMFTKNTDLAMRMSLNAYNNVQKFNLKEITKQWVALIENV</sequence>
<dbReference type="CDD" id="cd03820">
    <property type="entry name" value="GT4_AmsD-like"/>
    <property type="match status" value="1"/>
</dbReference>
<dbReference type="EMBL" id="QHGU01000316">
    <property type="protein sequence ID" value="PZM51028.1"/>
    <property type="molecule type" value="Genomic_DNA"/>
</dbReference>
<proteinExistence type="predicted"/>
<dbReference type="PANTHER" id="PTHR12526">
    <property type="entry name" value="GLYCOSYLTRANSFERASE"/>
    <property type="match status" value="1"/>
</dbReference>
<organism evidence="3 4">
    <name type="scientific">Enterococcus faecium</name>
    <name type="common">Streptococcus faecium</name>
    <dbReference type="NCBI Taxonomy" id="1352"/>
    <lineage>
        <taxon>Bacteria</taxon>
        <taxon>Bacillati</taxon>
        <taxon>Bacillota</taxon>
        <taxon>Bacilli</taxon>
        <taxon>Lactobacillales</taxon>
        <taxon>Enterococcaceae</taxon>
        <taxon>Enterococcus</taxon>
    </lineage>
</organism>
<dbReference type="SUPFAM" id="SSF53756">
    <property type="entry name" value="UDP-Glycosyltransferase/glycogen phosphorylase"/>
    <property type="match status" value="1"/>
</dbReference>
<dbReference type="AlphaFoldDB" id="A0AB73TKK6"/>
<accession>A0AB73TKK6</accession>
<dbReference type="Proteomes" id="UP000249070">
    <property type="component" value="Unassembled WGS sequence"/>
</dbReference>
<comment type="caution">
    <text evidence="3">The sequence shown here is derived from an EMBL/GenBank/DDBJ whole genome shotgun (WGS) entry which is preliminary data.</text>
</comment>
<reference evidence="3 4" key="1">
    <citation type="submission" date="2018-05" db="EMBL/GenBank/DDBJ databases">
        <title>Vancomycin-resistant Enterococcus faecium strain from Chelyabinsk, Russia.</title>
        <authorList>
            <person name="Gostev V."/>
            <person name="Goncharov A."/>
            <person name="Kolodzhieva V."/>
            <person name="Suvorov A."/>
            <person name="Sidorenko S."/>
            <person name="Zueva L."/>
        </authorList>
    </citation>
    <scope>NUCLEOTIDE SEQUENCE [LARGE SCALE GENOMIC DNA]</scope>
    <source>
        <strain evidence="3 4">20</strain>
    </source>
</reference>